<gene>
    <name evidence="1" type="ORF">METZ01_LOCUS438467</name>
</gene>
<accession>A0A382YQV4</accession>
<dbReference type="EMBL" id="UINC01177792">
    <property type="protein sequence ID" value="SVD85613.1"/>
    <property type="molecule type" value="Genomic_DNA"/>
</dbReference>
<name>A0A382YQV4_9ZZZZ</name>
<evidence type="ECO:0000313" key="1">
    <source>
        <dbReference type="EMBL" id="SVD85613.1"/>
    </source>
</evidence>
<protein>
    <submittedName>
        <fullName evidence="1">Uncharacterized protein</fullName>
    </submittedName>
</protein>
<reference evidence="1" key="1">
    <citation type="submission" date="2018-05" db="EMBL/GenBank/DDBJ databases">
        <authorList>
            <person name="Lanie J.A."/>
            <person name="Ng W.-L."/>
            <person name="Kazmierczak K.M."/>
            <person name="Andrzejewski T.M."/>
            <person name="Davidsen T.M."/>
            <person name="Wayne K.J."/>
            <person name="Tettelin H."/>
            <person name="Glass J.I."/>
            <person name="Rusch D."/>
            <person name="Podicherti R."/>
            <person name="Tsui H.-C.T."/>
            <person name="Winkler M.E."/>
        </authorList>
    </citation>
    <scope>NUCLEOTIDE SEQUENCE</scope>
</reference>
<proteinExistence type="predicted"/>
<organism evidence="1">
    <name type="scientific">marine metagenome</name>
    <dbReference type="NCBI Taxonomy" id="408172"/>
    <lineage>
        <taxon>unclassified sequences</taxon>
        <taxon>metagenomes</taxon>
        <taxon>ecological metagenomes</taxon>
    </lineage>
</organism>
<sequence>MNNPPQPKKSIVNSYLSRWKTLENYKLQEQSLNLLFHSYCPNNNQLEQILLKVSALNDFYSTNIFDTYTVAKHILKCNIDKDLSAGNEALVNKIAPVTINGKTRNFYSFASKYCSHHNSKSYPIYDYYVDNMLRHFRKKDKFCTFYNSELKEYKSFVEIFEEFQKHYKLSDFSLRNIDIYLWQAGKEYFPRKKQIKKNK</sequence>
<dbReference type="AlphaFoldDB" id="A0A382YQV4"/>